<keyword evidence="3" id="KW-1185">Reference proteome</keyword>
<evidence type="ECO:0000259" key="1">
    <source>
        <dbReference type="PROSITE" id="PS51832"/>
    </source>
</evidence>
<organism evidence="2 3">
    <name type="scientific">Clostridium bovifaecis</name>
    <dbReference type="NCBI Taxonomy" id="2184719"/>
    <lineage>
        <taxon>Bacteria</taxon>
        <taxon>Bacillati</taxon>
        <taxon>Bacillota</taxon>
        <taxon>Clostridia</taxon>
        <taxon>Eubacteriales</taxon>
        <taxon>Clostridiaceae</taxon>
        <taxon>Clostridium</taxon>
    </lineage>
</organism>
<dbReference type="SUPFAM" id="SSF109604">
    <property type="entry name" value="HD-domain/PDEase-like"/>
    <property type="match status" value="1"/>
</dbReference>
<gene>
    <name evidence="2" type="ORF">GOM49_02065</name>
</gene>
<dbReference type="Gene3D" id="1.10.3210.10">
    <property type="entry name" value="Hypothetical protein af1432"/>
    <property type="match status" value="1"/>
</dbReference>
<dbReference type="PANTHER" id="PTHR43155">
    <property type="entry name" value="CYCLIC DI-GMP PHOSPHODIESTERASE PA4108-RELATED"/>
    <property type="match status" value="1"/>
</dbReference>
<protein>
    <submittedName>
        <fullName evidence="2">HD domain-containing protein</fullName>
    </submittedName>
</protein>
<dbReference type="InterPro" id="IPR037522">
    <property type="entry name" value="HD_GYP_dom"/>
</dbReference>
<dbReference type="CDD" id="cd00077">
    <property type="entry name" value="HDc"/>
    <property type="match status" value="1"/>
</dbReference>
<dbReference type="SMART" id="SM00471">
    <property type="entry name" value="HDc"/>
    <property type="match status" value="1"/>
</dbReference>
<dbReference type="PROSITE" id="PS51832">
    <property type="entry name" value="HD_GYP"/>
    <property type="match status" value="1"/>
</dbReference>
<name>A0A6I6ENR0_9CLOT</name>
<dbReference type="Proteomes" id="UP000422764">
    <property type="component" value="Chromosome"/>
</dbReference>
<sequence>MAMYHSKGKERIEWIPLRAHLEVENIIENLLNNLKENENVLYSMTELMGTDMYTYKHSVNVAILAILTAKSLGINTKQIKEIAMGALLHDIGKVRIDPEILNKSEELSEQEQETIRNHTEYGYDIVRNDLSLSYITKQIIYSHHELLDGSGYPRGLRGKEILKSSMIVTMCDMFDSMTLDKSSRSKTPIYKVLETLSSKVPDKIDSEVYDKFLENIAIYPIGTGVILEDGRKAIVVDIHRACPTRPIVKIINDENNDYYEIDLMKKLTVFIKDTIEL</sequence>
<dbReference type="PANTHER" id="PTHR43155:SF2">
    <property type="entry name" value="CYCLIC DI-GMP PHOSPHODIESTERASE PA4108"/>
    <property type="match status" value="1"/>
</dbReference>
<accession>A0A6I6ENR0</accession>
<evidence type="ECO:0000313" key="3">
    <source>
        <dbReference type="Proteomes" id="UP000422764"/>
    </source>
</evidence>
<dbReference type="NCBIfam" id="TIGR00277">
    <property type="entry name" value="HDIG"/>
    <property type="match status" value="1"/>
</dbReference>
<dbReference type="InterPro" id="IPR006675">
    <property type="entry name" value="HDIG_dom"/>
</dbReference>
<reference evidence="2 3" key="1">
    <citation type="submission" date="2019-12" db="EMBL/GenBank/DDBJ databases">
        <title>Genome sequenceing of Clostridium bovifaecis.</title>
        <authorList>
            <person name="Yao Y."/>
        </authorList>
    </citation>
    <scope>NUCLEOTIDE SEQUENCE [LARGE SCALE GENOMIC DNA]</scope>
    <source>
        <strain evidence="2 3">BXX</strain>
    </source>
</reference>
<dbReference type="Pfam" id="PF13487">
    <property type="entry name" value="HD_5"/>
    <property type="match status" value="1"/>
</dbReference>
<dbReference type="EMBL" id="CP046522">
    <property type="protein sequence ID" value="QGU94083.1"/>
    <property type="molecule type" value="Genomic_DNA"/>
</dbReference>
<evidence type="ECO:0000313" key="2">
    <source>
        <dbReference type="EMBL" id="QGU94083.1"/>
    </source>
</evidence>
<dbReference type="InterPro" id="IPR003607">
    <property type="entry name" value="HD/PDEase_dom"/>
</dbReference>
<dbReference type="AlphaFoldDB" id="A0A6I6ENR0"/>
<proteinExistence type="predicted"/>
<feature type="domain" description="HD-GYP" evidence="1">
    <location>
        <begin position="33"/>
        <end position="228"/>
    </location>
</feature>